<protein>
    <recommendedName>
        <fullName evidence="8">Small-subunit processome Utp12 domain-containing protein</fullName>
    </recommendedName>
</protein>
<dbReference type="GO" id="GO:0000028">
    <property type="term" value="P:ribosomal small subunit assembly"/>
    <property type="evidence" value="ECO:0007669"/>
    <property type="project" value="TreeGrafter"/>
</dbReference>
<gene>
    <name evidence="9" type="ORF">PFL1_03837</name>
</gene>
<dbReference type="GO" id="GO:0032040">
    <property type="term" value="C:small-subunit processome"/>
    <property type="evidence" value="ECO:0007669"/>
    <property type="project" value="UniProtKB-ARBA"/>
</dbReference>
<evidence type="ECO:0000256" key="1">
    <source>
        <dbReference type="ARBA" id="ARBA00004604"/>
    </source>
</evidence>
<dbReference type="KEGG" id="pfp:PFL1_03837"/>
<dbReference type="SMART" id="SM00320">
    <property type="entry name" value="WD40"/>
    <property type="match status" value="13"/>
</dbReference>
<dbReference type="InterPro" id="IPR001680">
    <property type="entry name" value="WD40_rpt"/>
</dbReference>
<feature type="domain" description="Small-subunit processome Utp12" evidence="8">
    <location>
        <begin position="767"/>
        <end position="873"/>
    </location>
</feature>
<feature type="repeat" description="WD" evidence="6">
    <location>
        <begin position="539"/>
        <end position="571"/>
    </location>
</feature>
<feature type="region of interest" description="Disordered" evidence="7">
    <location>
        <begin position="665"/>
        <end position="694"/>
    </location>
</feature>
<organism evidence="9 10">
    <name type="scientific">Pseudozyma flocculosa PF-1</name>
    <dbReference type="NCBI Taxonomy" id="1277687"/>
    <lineage>
        <taxon>Eukaryota</taxon>
        <taxon>Fungi</taxon>
        <taxon>Dikarya</taxon>
        <taxon>Basidiomycota</taxon>
        <taxon>Ustilaginomycotina</taxon>
        <taxon>Ustilaginomycetes</taxon>
        <taxon>Ustilaginales</taxon>
        <taxon>Ustilaginaceae</taxon>
        <taxon>Pseudozyma</taxon>
    </lineage>
</organism>
<name>A0A061H7F6_9BASI</name>
<keyword evidence="5" id="KW-0539">Nucleus</keyword>
<dbReference type="GeneID" id="19317944"/>
<dbReference type="PROSITE" id="PS50082">
    <property type="entry name" value="WD_REPEATS_2"/>
    <property type="match status" value="6"/>
</dbReference>
<dbReference type="FunFam" id="2.130.10.10:FF:001292">
    <property type="entry name" value="Periodic tryptophan protein 2 homolog"/>
    <property type="match status" value="1"/>
</dbReference>
<dbReference type="Pfam" id="PF04003">
    <property type="entry name" value="Utp12"/>
    <property type="match status" value="1"/>
</dbReference>
<dbReference type="OrthoDB" id="3142434at2759"/>
<dbReference type="PANTHER" id="PTHR19858:SF0">
    <property type="entry name" value="PERIODIC TRYPTOPHAN PROTEIN 2 HOMOLOG"/>
    <property type="match status" value="1"/>
</dbReference>
<dbReference type="InterPro" id="IPR019775">
    <property type="entry name" value="WD40_repeat_CS"/>
</dbReference>
<dbReference type="GO" id="GO:0034388">
    <property type="term" value="C:Pwp2p-containing subcomplex of 90S preribosome"/>
    <property type="evidence" value="ECO:0007669"/>
    <property type="project" value="TreeGrafter"/>
</dbReference>
<comment type="similarity">
    <text evidence="2">Belongs to the WD repeat PWP2 family.</text>
</comment>
<dbReference type="SUPFAM" id="SSF50969">
    <property type="entry name" value="YVTN repeat-like/Quinoprotein amine dehydrogenase"/>
    <property type="match status" value="1"/>
</dbReference>
<feature type="repeat" description="WD" evidence="6">
    <location>
        <begin position="142"/>
        <end position="176"/>
    </location>
</feature>
<dbReference type="HOGENOM" id="CLU_010458_0_0_1"/>
<feature type="repeat" description="WD" evidence="6">
    <location>
        <begin position="401"/>
        <end position="442"/>
    </location>
</feature>
<dbReference type="SUPFAM" id="SSF50998">
    <property type="entry name" value="Quinoprotein alcohol dehydrogenase-like"/>
    <property type="match status" value="1"/>
</dbReference>
<feature type="repeat" description="WD" evidence="6">
    <location>
        <begin position="487"/>
        <end position="521"/>
    </location>
</feature>
<evidence type="ECO:0000256" key="6">
    <source>
        <dbReference type="PROSITE-ProRule" id="PRU00221"/>
    </source>
</evidence>
<dbReference type="Pfam" id="PF00400">
    <property type="entry name" value="WD40"/>
    <property type="match status" value="6"/>
</dbReference>
<evidence type="ECO:0000256" key="2">
    <source>
        <dbReference type="ARBA" id="ARBA00010226"/>
    </source>
</evidence>
<comment type="subcellular location">
    <subcellularLocation>
        <location evidence="1">Nucleus</location>
        <location evidence="1">Nucleolus</location>
    </subcellularLocation>
</comment>
<evidence type="ECO:0000259" key="8">
    <source>
        <dbReference type="Pfam" id="PF04003"/>
    </source>
</evidence>
<keyword evidence="3 6" id="KW-0853">WD repeat</keyword>
<dbReference type="FunFam" id="2.130.10.10:FF:000938">
    <property type="entry name" value="Probable periodic tryptophan protein PWP2"/>
    <property type="match status" value="1"/>
</dbReference>
<dbReference type="Gene3D" id="2.130.10.10">
    <property type="entry name" value="YVTN repeat-like/Quinoprotein amine dehydrogenase"/>
    <property type="match status" value="3"/>
</dbReference>
<dbReference type="eggNOG" id="KOG0291">
    <property type="taxonomic scope" value="Eukaryota"/>
</dbReference>
<dbReference type="InterPro" id="IPR015943">
    <property type="entry name" value="WD40/YVTN_repeat-like_dom_sf"/>
</dbReference>
<feature type="repeat" description="WD" evidence="6">
    <location>
        <begin position="186"/>
        <end position="227"/>
    </location>
</feature>
<evidence type="ECO:0000256" key="3">
    <source>
        <dbReference type="ARBA" id="ARBA00022574"/>
    </source>
</evidence>
<dbReference type="CDD" id="cd00200">
    <property type="entry name" value="WD40"/>
    <property type="match status" value="1"/>
</dbReference>
<dbReference type="AlphaFoldDB" id="A0A061H7F6"/>
<dbReference type="InterPro" id="IPR027145">
    <property type="entry name" value="PWP2"/>
</dbReference>
<dbReference type="InterPro" id="IPR011044">
    <property type="entry name" value="Quino_amine_DH_bsu"/>
</dbReference>
<evidence type="ECO:0000313" key="10">
    <source>
        <dbReference type="Proteomes" id="UP000053664"/>
    </source>
</evidence>
<reference evidence="9 10" key="1">
    <citation type="journal article" date="2013" name="Plant Cell">
        <title>The transition from a phytopathogenic smut ancestor to an anamorphic biocontrol agent deciphered by comparative whole-genome analysis.</title>
        <authorList>
            <person name="Lefebvre F."/>
            <person name="Joly D.L."/>
            <person name="Labbe C."/>
            <person name="Teichmann B."/>
            <person name="Linning R."/>
            <person name="Belzile F."/>
            <person name="Bakkeren G."/>
            <person name="Belanger R.R."/>
        </authorList>
    </citation>
    <scope>NUCLEOTIDE SEQUENCE [LARGE SCALE GENOMIC DNA]</scope>
    <source>
        <strain evidence="9 10">PF-1</strain>
    </source>
</reference>
<accession>A0A061H7F6</accession>
<dbReference type="PROSITE" id="PS00678">
    <property type="entry name" value="WD_REPEATS_1"/>
    <property type="match status" value="2"/>
</dbReference>
<dbReference type="EMBL" id="KE361634">
    <property type="protein sequence ID" value="EPQ28533.1"/>
    <property type="molecule type" value="Genomic_DNA"/>
</dbReference>
<dbReference type="Proteomes" id="UP000053664">
    <property type="component" value="Unassembled WGS sequence"/>
</dbReference>
<dbReference type="RefSeq" id="XP_007879551.1">
    <property type="nucleotide sequence ID" value="XM_007881360.1"/>
</dbReference>
<sequence length="902" mass="98719">MKSAFQFSNLCGTVYRHGNVVFSPDGDSIYSPVGNRLSIFDLVRNTSTTLPFETRKPIARIALSPANTAIVLVADEDGRALLVNTKRRSVLAHMNFKQPLRDAQFSHDGKHLAVTHGAQVQVWRTPSHLAREFAPFVLHRTYTGHFDDVLSIRWTKDSRFFITTSKDMTARLYSLNQVEGFRPKTFTGHRDAVINAFFSKDERTIFTVSRDGACFTWRAKDEDDVATADMDEDDEDGALRSANGFALSKPGSSSSGPDDTVGLTRWGIAEKHYFMQPQTKTVCSVFHPETSLLVVGFSSGVFGLWEMPDFNNIHTLSISQEKISSVAINASGEWLAFGAQKLGQLLVWEWASESYILKQQGHFYDMNTVGYASDGQVAATGGDDGKIKLWNTSSGFCTATFSEHSASVSCIEFAKQGSVLFSASLDGTVRAYDLVRYRNFRTLTSPTPVQFISLAVDPSGEVVCAGSADSFEIYMWSVQTGKLLDILSGHLGPVAGLSFSPSGSGVLASTSWDKSIRLWEVFRTSQSVETFQLNGDGLAIAFSPDGTEVCAASLDGQLTFWNAQDGKQTGVLECRRDISGGRKVDDKVGRRNNAAGACFTTICYSADGACILAGGNSNYVCLYDVRERVLLKRWELTKNLALDGTQDRLDSRRVTEAGNIDLVNDRSDEEDLLPEERMDRSLPGAQRGDLSKRSTRPISRAKCVRFAPTGRSWAAAATSGLLIYSLDEQAAFDPFDLDIDLTPEAVREASRQGESLLALVGACRLGEKPLMAEVYEQTSPSDIALIARQLPLVHLPAVMRLVAERMQPASASPHVEFHLKWIAALFAAHGTEIRARAATDYAPTLRAVQVALNELRANVKKTSDDNLFAMLYVWNGFGQQHHGAGKGPANGISAIGMEIDSL</sequence>
<proteinExistence type="inferred from homology"/>
<keyword evidence="4" id="KW-0677">Repeat</keyword>
<evidence type="ECO:0000256" key="7">
    <source>
        <dbReference type="SAM" id="MobiDB-lite"/>
    </source>
</evidence>
<evidence type="ECO:0000256" key="4">
    <source>
        <dbReference type="ARBA" id="ARBA00022737"/>
    </source>
</evidence>
<dbReference type="InterPro" id="IPR011047">
    <property type="entry name" value="Quinoprotein_ADH-like_sf"/>
</dbReference>
<dbReference type="InterPro" id="IPR007148">
    <property type="entry name" value="SSU_processome_Utp12"/>
</dbReference>
<dbReference type="GO" id="GO:0000462">
    <property type="term" value="P:maturation of SSU-rRNA from tricistronic rRNA transcript (SSU-rRNA, 5.8S rRNA, LSU-rRNA)"/>
    <property type="evidence" value="ECO:0007669"/>
    <property type="project" value="TreeGrafter"/>
</dbReference>
<evidence type="ECO:0000313" key="9">
    <source>
        <dbReference type="EMBL" id="EPQ28533.1"/>
    </source>
</evidence>
<feature type="repeat" description="WD" evidence="6">
    <location>
        <begin position="359"/>
        <end position="400"/>
    </location>
</feature>
<evidence type="ECO:0000256" key="5">
    <source>
        <dbReference type="ARBA" id="ARBA00023242"/>
    </source>
</evidence>
<dbReference type="PANTHER" id="PTHR19858">
    <property type="entry name" value="WD40 REPEAT PROTEIN"/>
    <property type="match status" value="1"/>
</dbReference>
<dbReference type="PROSITE" id="PS50294">
    <property type="entry name" value="WD_REPEATS_REGION"/>
    <property type="match status" value="4"/>
</dbReference>